<sequence length="96" mass="10208">VGDLLPNLLKKRGLGTQLRRLGALDVWSDAVGEKIAEVSEAKTVVASTLFVEVRSSAWLMELSLMKGALLERVNAGLGAEGTIDRIVLTLMEGDGS</sequence>
<proteinExistence type="predicted"/>
<evidence type="ECO:0000313" key="1">
    <source>
        <dbReference type="EMBL" id="SUZ48154.1"/>
    </source>
</evidence>
<dbReference type="AlphaFoldDB" id="A0A381N280"/>
<dbReference type="PANTHER" id="PTHR36456:SF1">
    <property type="entry name" value="UPF0232 PROTEIN SCO3875"/>
    <property type="match status" value="1"/>
</dbReference>
<dbReference type="PANTHER" id="PTHR36456">
    <property type="entry name" value="UPF0232 PROTEIN SCO3875"/>
    <property type="match status" value="1"/>
</dbReference>
<dbReference type="EMBL" id="UINC01000055">
    <property type="protein sequence ID" value="SUZ48154.1"/>
    <property type="molecule type" value="Genomic_DNA"/>
</dbReference>
<accession>A0A381N280</accession>
<gene>
    <name evidence="1" type="ORF">METZ01_LOCUS1008</name>
</gene>
<dbReference type="InterPro" id="IPR007922">
    <property type="entry name" value="DciA-like"/>
</dbReference>
<evidence type="ECO:0008006" key="2">
    <source>
        <dbReference type="Google" id="ProtNLM"/>
    </source>
</evidence>
<reference evidence="1" key="1">
    <citation type="submission" date="2018-05" db="EMBL/GenBank/DDBJ databases">
        <authorList>
            <person name="Lanie J.A."/>
            <person name="Ng W.-L."/>
            <person name="Kazmierczak K.M."/>
            <person name="Andrzejewski T.M."/>
            <person name="Davidsen T.M."/>
            <person name="Wayne K.J."/>
            <person name="Tettelin H."/>
            <person name="Glass J.I."/>
            <person name="Rusch D."/>
            <person name="Podicherti R."/>
            <person name="Tsui H.-C.T."/>
            <person name="Winkler M.E."/>
        </authorList>
    </citation>
    <scope>NUCLEOTIDE SEQUENCE</scope>
</reference>
<name>A0A381N280_9ZZZZ</name>
<feature type="non-terminal residue" evidence="1">
    <location>
        <position position="1"/>
    </location>
</feature>
<dbReference type="Pfam" id="PF05258">
    <property type="entry name" value="DciA"/>
    <property type="match status" value="1"/>
</dbReference>
<organism evidence="1">
    <name type="scientific">marine metagenome</name>
    <dbReference type="NCBI Taxonomy" id="408172"/>
    <lineage>
        <taxon>unclassified sequences</taxon>
        <taxon>metagenomes</taxon>
        <taxon>ecological metagenomes</taxon>
    </lineage>
</organism>
<protein>
    <recommendedName>
        <fullName evidence="2">DUF721 domain-containing protein</fullName>
    </recommendedName>
</protein>